<reference evidence="2 3" key="1">
    <citation type="journal article" date="2016" name="PLoS Pathog.">
        <title>Biosynthesis of antibiotic leucinostatins in bio-control fungus Purpureocillium lilacinum and their inhibition on phytophthora revealed by genome mining.</title>
        <authorList>
            <person name="Wang G."/>
            <person name="Liu Z."/>
            <person name="Lin R."/>
            <person name="Li E."/>
            <person name="Mao Z."/>
            <person name="Ling J."/>
            <person name="Yang Y."/>
            <person name="Yin W.B."/>
            <person name="Xie B."/>
        </authorList>
    </citation>
    <scope>NUCLEOTIDE SEQUENCE [LARGE SCALE GENOMIC DNA]</scope>
    <source>
        <strain evidence="2">170</strain>
    </source>
</reference>
<dbReference type="EMBL" id="LSBJ02000011">
    <property type="protein sequence ID" value="OAQ59395.1"/>
    <property type="molecule type" value="Genomic_DNA"/>
</dbReference>
<proteinExistence type="predicted"/>
<dbReference type="InterPro" id="IPR047801">
    <property type="entry name" value="Peptidase_C45"/>
</dbReference>
<dbReference type="Proteomes" id="UP000078397">
    <property type="component" value="Unassembled WGS sequence"/>
</dbReference>
<gene>
    <name evidence="2" type="ORF">VFPPC_10454</name>
</gene>
<feature type="domain" description="Peptidase C45 hydrolase" evidence="1">
    <location>
        <begin position="111"/>
        <end position="340"/>
    </location>
</feature>
<dbReference type="GeneID" id="28852819"/>
<accession>A0A179F1S0</accession>
<dbReference type="Gene3D" id="1.10.10.2120">
    <property type="match status" value="1"/>
</dbReference>
<dbReference type="OrthoDB" id="5150808at2759"/>
<evidence type="ECO:0000313" key="3">
    <source>
        <dbReference type="Proteomes" id="UP000078397"/>
    </source>
</evidence>
<evidence type="ECO:0000313" key="2">
    <source>
        <dbReference type="EMBL" id="OAQ59395.1"/>
    </source>
</evidence>
<dbReference type="Gene3D" id="3.60.60.10">
    <property type="entry name" value="Penicillin V Acylase, Chain A"/>
    <property type="match status" value="1"/>
</dbReference>
<dbReference type="InterPro" id="IPR005079">
    <property type="entry name" value="Peptidase_C45_hydrolase"/>
</dbReference>
<dbReference type="NCBIfam" id="NF040521">
    <property type="entry name" value="C45_proenzyme"/>
    <property type="match status" value="1"/>
</dbReference>
<dbReference type="KEGG" id="pchm:VFPPC_10454"/>
<dbReference type="AlphaFoldDB" id="A0A179F1S0"/>
<keyword evidence="3" id="KW-1185">Reference proteome</keyword>
<dbReference type="InterPro" id="IPR047794">
    <property type="entry name" value="C45_proenzyme-like"/>
</dbReference>
<dbReference type="GO" id="GO:0016746">
    <property type="term" value="F:acyltransferase activity"/>
    <property type="evidence" value="ECO:0007669"/>
    <property type="project" value="UniProtKB-KW"/>
</dbReference>
<comment type="caution">
    <text evidence="2">The sequence shown here is derived from an EMBL/GenBank/DDBJ whole genome shotgun (WGS) entry which is preliminary data.</text>
</comment>
<evidence type="ECO:0000259" key="1">
    <source>
        <dbReference type="Pfam" id="PF03417"/>
    </source>
</evidence>
<protein>
    <submittedName>
        <fullName evidence="2">Acyl-coenzyme A:6-aminopenicillanic-acid-acyltransferase</fullName>
    </submittedName>
</protein>
<dbReference type="Pfam" id="PF03417">
    <property type="entry name" value="AAT"/>
    <property type="match status" value="1"/>
</dbReference>
<dbReference type="RefSeq" id="XP_018137419.1">
    <property type="nucleotide sequence ID" value="XM_018288825.1"/>
</dbReference>
<dbReference type="PANTHER" id="PTHR34180:SF1">
    <property type="entry name" value="BETA-ALANYL-DOPAMINE_CARCININE HYDROLASE"/>
    <property type="match status" value="1"/>
</dbReference>
<dbReference type="STRING" id="1380566.A0A179F1S0"/>
<name>A0A179F1S0_METCM</name>
<organism evidence="2 3">
    <name type="scientific">Pochonia chlamydosporia 170</name>
    <dbReference type="NCBI Taxonomy" id="1380566"/>
    <lineage>
        <taxon>Eukaryota</taxon>
        <taxon>Fungi</taxon>
        <taxon>Dikarya</taxon>
        <taxon>Ascomycota</taxon>
        <taxon>Pezizomycotina</taxon>
        <taxon>Sordariomycetes</taxon>
        <taxon>Hypocreomycetidae</taxon>
        <taxon>Hypocreales</taxon>
        <taxon>Clavicipitaceae</taxon>
        <taxon>Pochonia</taxon>
    </lineage>
</organism>
<sequence length="352" mass="37745">MLQISCAGLPREIGLEHGRKAAALIQGSVSFYSKYFVETSKMDWEAACATASKFLPVLEQRAPDLVEEMQGIAEGSGVPFESILALNVRTEIAMGLMNDGCTSVAWCSEKFSVAGQNWDWMDAQKDRLVILHIKSASRHGTTKPAISTVTEAGIVGKIGLNSAGVAVFLNAIFAKGVNYNKLPVHIALRSALETRSRADAVALLESRGVAAASHILVAGDGATSLEFSATGSTRSDTNDGYLGHTNHYVREHGGEDLIKMKDSVPRMARVSQLMDEAAMTVKQSPDISPITILGNILKDEHDFPVSINRQSAGDNPASTLFTILVDLRAKIATVNLGRPTEPEGTWILAPVE</sequence>
<dbReference type="PANTHER" id="PTHR34180">
    <property type="entry name" value="PEPTIDASE C45"/>
    <property type="match status" value="1"/>
</dbReference>